<dbReference type="OrthoDB" id="6629588at2759"/>
<comment type="caution">
    <text evidence="1">The sequence shown here is derived from an EMBL/GenBank/DDBJ whole genome shotgun (WGS) entry which is preliminary data.</text>
</comment>
<evidence type="ECO:0000313" key="2">
    <source>
        <dbReference type="Proteomes" id="UP000580250"/>
    </source>
</evidence>
<dbReference type="AlphaFoldDB" id="A0A6V7XIT0"/>
<dbReference type="Proteomes" id="UP000580250">
    <property type="component" value="Unassembled WGS sequence"/>
</dbReference>
<evidence type="ECO:0000313" key="1">
    <source>
        <dbReference type="EMBL" id="CAD2199141.1"/>
    </source>
</evidence>
<sequence length="215" mass="25511">MKYFLIPTKTTYDKISKYLTKNQVDGSISINTLTHWRKVYSIKEVDNQNLVYYGERKVICEEELFEVLHKAHVFVGHGGRDLMTNALRGFYGVGRKVIAIYLQTCTECEHKRARIKKNIVKKEIVTNPKAMLKVIKWILLIWRVRGTAFIRGFWLFRINIQNLFTYELFKIKILVQLLFYWKKFSPNLDLLKYYKLEMGENLKMNISTPFVVNGK</sequence>
<proteinExistence type="predicted"/>
<dbReference type="EMBL" id="CAJEWN010001653">
    <property type="protein sequence ID" value="CAD2199141.1"/>
    <property type="molecule type" value="Genomic_DNA"/>
</dbReference>
<reference evidence="1 2" key="1">
    <citation type="submission" date="2020-08" db="EMBL/GenBank/DDBJ databases">
        <authorList>
            <person name="Koutsovoulos G."/>
            <person name="Danchin GJ E."/>
        </authorList>
    </citation>
    <scope>NUCLEOTIDE SEQUENCE [LARGE SCALE GENOMIC DNA]</scope>
</reference>
<protein>
    <submittedName>
        <fullName evidence="1">Uncharacterized protein</fullName>
    </submittedName>
</protein>
<organism evidence="1 2">
    <name type="scientific">Meloidogyne enterolobii</name>
    <name type="common">Root-knot nematode worm</name>
    <name type="synonym">Meloidogyne mayaguensis</name>
    <dbReference type="NCBI Taxonomy" id="390850"/>
    <lineage>
        <taxon>Eukaryota</taxon>
        <taxon>Metazoa</taxon>
        <taxon>Ecdysozoa</taxon>
        <taxon>Nematoda</taxon>
        <taxon>Chromadorea</taxon>
        <taxon>Rhabditida</taxon>
        <taxon>Tylenchina</taxon>
        <taxon>Tylenchomorpha</taxon>
        <taxon>Tylenchoidea</taxon>
        <taxon>Meloidogynidae</taxon>
        <taxon>Meloidogyninae</taxon>
        <taxon>Meloidogyne</taxon>
    </lineage>
</organism>
<accession>A0A6V7XIT0</accession>
<gene>
    <name evidence="1" type="ORF">MENT_LOCUS52511</name>
</gene>
<name>A0A6V7XIT0_MELEN</name>